<comment type="catalytic activity">
    <reaction evidence="9">
        <text>(6S)-5,6,7,8-tetrahydrofolyl-(gamma-L-Glu)(n) + L-glutamate + ATP = (6S)-5,6,7,8-tetrahydrofolyl-(gamma-L-Glu)(n+1) + ADP + phosphate + H(+)</text>
        <dbReference type="Rhea" id="RHEA:10580"/>
        <dbReference type="Rhea" id="RHEA-COMP:14738"/>
        <dbReference type="Rhea" id="RHEA-COMP:14740"/>
        <dbReference type="ChEBI" id="CHEBI:15378"/>
        <dbReference type="ChEBI" id="CHEBI:29985"/>
        <dbReference type="ChEBI" id="CHEBI:30616"/>
        <dbReference type="ChEBI" id="CHEBI:43474"/>
        <dbReference type="ChEBI" id="CHEBI:141005"/>
        <dbReference type="ChEBI" id="CHEBI:456216"/>
        <dbReference type="EC" id="6.3.2.17"/>
    </reaction>
</comment>
<proteinExistence type="inferred from homology"/>
<dbReference type="GO" id="GO:0004326">
    <property type="term" value="F:tetrahydrofolylpolyglutamate synthase activity"/>
    <property type="evidence" value="ECO:0007669"/>
    <property type="project" value="UniProtKB-EC"/>
</dbReference>
<evidence type="ECO:0000256" key="6">
    <source>
        <dbReference type="ARBA" id="ARBA00022741"/>
    </source>
</evidence>
<dbReference type="SUPFAM" id="SSF53244">
    <property type="entry name" value="MurD-like peptide ligases, peptide-binding domain"/>
    <property type="match status" value="1"/>
</dbReference>
<evidence type="ECO:0000256" key="7">
    <source>
        <dbReference type="ARBA" id="ARBA00022840"/>
    </source>
</evidence>
<evidence type="ECO:0000256" key="8">
    <source>
        <dbReference type="ARBA" id="ARBA00022842"/>
    </source>
</evidence>
<dbReference type="OrthoDB" id="9809356at2"/>
<dbReference type="PIRSF" id="PIRSF001563">
    <property type="entry name" value="Folylpolyglu_synth"/>
    <property type="match status" value="1"/>
</dbReference>
<dbReference type="InterPro" id="IPR001645">
    <property type="entry name" value="Folylpolyglutamate_synth"/>
</dbReference>
<comment type="similarity">
    <text evidence="2 10">Belongs to the folylpolyglutamate synthase family.</text>
</comment>
<dbReference type="Pfam" id="PF08245">
    <property type="entry name" value="Mur_ligase_M"/>
    <property type="match status" value="1"/>
</dbReference>
<dbReference type="AlphaFoldDB" id="A0A845MJH8"/>
<evidence type="ECO:0000313" key="12">
    <source>
        <dbReference type="EMBL" id="MZR24098.1"/>
    </source>
</evidence>
<dbReference type="GO" id="GO:0046872">
    <property type="term" value="F:metal ion binding"/>
    <property type="evidence" value="ECO:0007669"/>
    <property type="project" value="UniProtKB-KW"/>
</dbReference>
<comment type="cofactor">
    <cofactor evidence="1">
        <name>Mg(2+)</name>
        <dbReference type="ChEBI" id="CHEBI:18420"/>
    </cofactor>
</comment>
<dbReference type="InterPro" id="IPR013221">
    <property type="entry name" value="Mur_ligase_cen"/>
</dbReference>
<evidence type="ECO:0000256" key="3">
    <source>
        <dbReference type="ARBA" id="ARBA00013025"/>
    </source>
</evidence>
<dbReference type="PANTHER" id="PTHR11136:SF0">
    <property type="entry name" value="DIHYDROFOLATE SYNTHETASE-RELATED"/>
    <property type="match status" value="1"/>
</dbReference>
<name>A0A845MJH8_9PROT</name>
<dbReference type="Gene3D" id="3.40.1190.10">
    <property type="entry name" value="Mur-like, catalytic domain"/>
    <property type="match status" value="1"/>
</dbReference>
<evidence type="ECO:0000256" key="10">
    <source>
        <dbReference type="PIRNR" id="PIRNR001563"/>
    </source>
</evidence>
<dbReference type="EC" id="6.3.2.17" evidence="3"/>
<dbReference type="InterPro" id="IPR036565">
    <property type="entry name" value="Mur-like_cat_sf"/>
</dbReference>
<organism evidence="12 13">
    <name type="scientific">Sneathiella chungangensis</name>
    <dbReference type="NCBI Taxonomy" id="1418234"/>
    <lineage>
        <taxon>Bacteria</taxon>
        <taxon>Pseudomonadati</taxon>
        <taxon>Pseudomonadota</taxon>
        <taxon>Alphaproteobacteria</taxon>
        <taxon>Sneathiellales</taxon>
        <taxon>Sneathiellaceae</taxon>
        <taxon>Sneathiella</taxon>
    </lineage>
</organism>
<evidence type="ECO:0000259" key="11">
    <source>
        <dbReference type="Pfam" id="PF08245"/>
    </source>
</evidence>
<dbReference type="RefSeq" id="WP_161340556.1">
    <property type="nucleotide sequence ID" value="NZ_JBHSDG010000003.1"/>
</dbReference>
<dbReference type="EMBL" id="WTVA01000015">
    <property type="protein sequence ID" value="MZR24098.1"/>
    <property type="molecule type" value="Genomic_DNA"/>
</dbReference>
<accession>A0A845MJH8</accession>
<dbReference type="SUPFAM" id="SSF53623">
    <property type="entry name" value="MurD-like peptide ligases, catalytic domain"/>
    <property type="match status" value="1"/>
</dbReference>
<dbReference type="GO" id="GO:0008841">
    <property type="term" value="F:dihydrofolate synthase activity"/>
    <property type="evidence" value="ECO:0007669"/>
    <property type="project" value="TreeGrafter"/>
</dbReference>
<dbReference type="NCBIfam" id="TIGR01499">
    <property type="entry name" value="folC"/>
    <property type="match status" value="1"/>
</dbReference>
<sequence length="433" mass="46577">MTGQDSDRILARMMTLHPKIIDLTLDRMMPLLAKLNHPERRLPPVVHVAGTNGKGSLLAYLRAMLEAAGYRVHVYTSPHLVRFAERIRLAGKIIDEEALSELLLACETANGQTPITYFEITTIAAFKAFAETDGDILLLETGLGGRFDATNVVAHPALTAITPISQDHAEFLGTDLAGIAREKAGIMKPGAPIVIGPQEGVVLDVLRKTAEKLGSPAYIYADDWSCTEEAGGWHYRGRGGIRAFPEPALHGVHQIANAATAIACLDRLSDFSVPDTAIAEGLRTVEWPARMQRLTRGPIVEALPGHVEIWLDGGHNPAAAAQIAESFRRWHQEDAKPAFLIAGMLNTKDRTSFFRQLAPVIEKGHCIPIPGEAAATPAAELTDLARAGGLDATEMPSLMAAVAALEPALSEKPCRLLISGSLYLAGQILRDNG</sequence>
<evidence type="ECO:0000256" key="1">
    <source>
        <dbReference type="ARBA" id="ARBA00001946"/>
    </source>
</evidence>
<gene>
    <name evidence="12" type="ORF">GQF03_17320</name>
</gene>
<dbReference type="GO" id="GO:0005737">
    <property type="term" value="C:cytoplasm"/>
    <property type="evidence" value="ECO:0007669"/>
    <property type="project" value="TreeGrafter"/>
</dbReference>
<dbReference type="UniPathway" id="UPA00077">
    <property type="reaction ID" value="UER00157"/>
</dbReference>
<protein>
    <recommendedName>
        <fullName evidence="3">tetrahydrofolate synthase</fullName>
        <ecNumber evidence="3">6.3.2.17</ecNumber>
    </recommendedName>
</protein>
<keyword evidence="7 10" id="KW-0067">ATP-binding</keyword>
<dbReference type="GO" id="GO:0005524">
    <property type="term" value="F:ATP binding"/>
    <property type="evidence" value="ECO:0007669"/>
    <property type="project" value="UniProtKB-KW"/>
</dbReference>
<keyword evidence="6 10" id="KW-0547">Nucleotide-binding</keyword>
<reference evidence="12 13" key="1">
    <citation type="journal article" date="2014" name="Int. J. Syst. Evol. Microbiol.">
        <title>Sneathiella chungangensis sp. nov., isolated from a marine sand, and emended description of the genus Sneathiella.</title>
        <authorList>
            <person name="Siamphan C."/>
            <person name="Kim H."/>
            <person name="Lee J.S."/>
            <person name="Kim W."/>
        </authorList>
    </citation>
    <scope>NUCLEOTIDE SEQUENCE [LARGE SCALE GENOMIC DNA]</scope>
    <source>
        <strain evidence="12 13">KCTC 32476</strain>
    </source>
</reference>
<dbReference type="GO" id="GO:0046654">
    <property type="term" value="P:tetrahydrofolate biosynthetic process"/>
    <property type="evidence" value="ECO:0007669"/>
    <property type="project" value="UniProtKB-UniPathway"/>
</dbReference>
<dbReference type="InterPro" id="IPR018109">
    <property type="entry name" value="Folylpolyglutamate_synth_CS"/>
</dbReference>
<keyword evidence="8" id="KW-0460">Magnesium</keyword>
<dbReference type="PROSITE" id="PS01012">
    <property type="entry name" value="FOLYLPOLYGLU_SYNT_2"/>
    <property type="match status" value="1"/>
</dbReference>
<dbReference type="PANTHER" id="PTHR11136">
    <property type="entry name" value="FOLYLPOLYGLUTAMATE SYNTHASE-RELATED"/>
    <property type="match status" value="1"/>
</dbReference>
<dbReference type="InterPro" id="IPR036615">
    <property type="entry name" value="Mur_ligase_C_dom_sf"/>
</dbReference>
<evidence type="ECO:0000256" key="2">
    <source>
        <dbReference type="ARBA" id="ARBA00008276"/>
    </source>
</evidence>
<dbReference type="FunFam" id="3.40.1190.10:FF:000011">
    <property type="entry name" value="Folylpolyglutamate synthase/dihydrofolate synthase"/>
    <property type="match status" value="1"/>
</dbReference>
<dbReference type="Proteomes" id="UP000445696">
    <property type="component" value="Unassembled WGS sequence"/>
</dbReference>
<dbReference type="Gene3D" id="3.90.190.20">
    <property type="entry name" value="Mur ligase, C-terminal domain"/>
    <property type="match status" value="1"/>
</dbReference>
<evidence type="ECO:0000313" key="13">
    <source>
        <dbReference type="Proteomes" id="UP000445696"/>
    </source>
</evidence>
<evidence type="ECO:0000256" key="9">
    <source>
        <dbReference type="ARBA" id="ARBA00047493"/>
    </source>
</evidence>
<evidence type="ECO:0000256" key="5">
    <source>
        <dbReference type="ARBA" id="ARBA00022723"/>
    </source>
</evidence>
<keyword evidence="4 10" id="KW-0436">Ligase</keyword>
<comment type="caution">
    <text evidence="12">The sequence shown here is derived from an EMBL/GenBank/DDBJ whole genome shotgun (WGS) entry which is preliminary data.</text>
</comment>
<keyword evidence="13" id="KW-1185">Reference proteome</keyword>
<keyword evidence="5" id="KW-0479">Metal-binding</keyword>
<evidence type="ECO:0000256" key="4">
    <source>
        <dbReference type="ARBA" id="ARBA00022598"/>
    </source>
</evidence>
<feature type="domain" description="Mur ligase central" evidence="11">
    <location>
        <begin position="48"/>
        <end position="264"/>
    </location>
</feature>